<dbReference type="InterPro" id="IPR036412">
    <property type="entry name" value="HAD-like_sf"/>
</dbReference>
<dbReference type="InterPro" id="IPR023214">
    <property type="entry name" value="HAD_sf"/>
</dbReference>
<protein>
    <submittedName>
        <fullName evidence="1">Haloacid dehalogenase, type II</fullName>
    </submittedName>
</protein>
<reference evidence="1" key="1">
    <citation type="submission" date="2015-10" db="EMBL/GenBank/DDBJ databases">
        <authorList>
            <person name="Gilbert D.G."/>
        </authorList>
    </citation>
    <scope>NUCLEOTIDE SEQUENCE</scope>
</reference>
<organism evidence="1">
    <name type="scientific">hydrothermal vent metagenome</name>
    <dbReference type="NCBI Taxonomy" id="652676"/>
    <lineage>
        <taxon>unclassified sequences</taxon>
        <taxon>metagenomes</taxon>
        <taxon>ecological metagenomes</taxon>
    </lineage>
</organism>
<dbReference type="SUPFAM" id="SSF56784">
    <property type="entry name" value="HAD-like"/>
    <property type="match status" value="1"/>
</dbReference>
<evidence type="ECO:0000313" key="1">
    <source>
        <dbReference type="EMBL" id="CUV01188.1"/>
    </source>
</evidence>
<dbReference type="Gene3D" id="1.10.150.750">
    <property type="match status" value="1"/>
</dbReference>
<dbReference type="Gene3D" id="3.40.50.1000">
    <property type="entry name" value="HAD superfamily/HAD-like"/>
    <property type="match status" value="1"/>
</dbReference>
<sequence>MQKIPVGPVHAITFDMYGTLLDLVAGFGAGLEEFLEGRTYSGGADDVIQAWEATYLHESNADSLLGSSRTPFEAVHRVTLSQLFHKLNIPHTKGDIEQLVTTKATSILFPDLKELLTRIQSLGKYERPVVSTGDLESLDLAVNGLGIPVDRAISARGAGYYKAPHRYLLSTSMPLRSSNR</sequence>
<dbReference type="EMBL" id="FAXA01000024">
    <property type="protein sequence ID" value="CUV01188.1"/>
    <property type="molecule type" value="Genomic_DNA"/>
</dbReference>
<proteinExistence type="predicted"/>
<name>A0A160V6J0_9ZZZZ</name>
<gene>
    <name evidence="1" type="ORF">MGWOODY_Clf551</name>
</gene>
<accession>A0A160V6J0</accession>
<dbReference type="AlphaFoldDB" id="A0A160V6J0"/>